<sequence length="334" mass="36253">MTTHVNSPGRPTLAPLWTGPQSLGQPPAAAFRAAQAPLLSPSPLSMRKKDRALLDSLSNKISPSSVSDLKPLASVEGISPLVSKLEHASIELTNNEKSPSKSPEPAQSSSGEAKKRRDSRLHEEYGNIKTADAFIIARSIRRDRNSTSKESLPFWEDGLSTANSPRRLTLRAIIRPKAPGRQSFLIQRSLDIDELRATTSTSNAEKGLSDVSPLKASRKPLPVPTKWSSNRKSQGIAILPSQARLSAKTTPRSNDYAKLIHDSKTVPIHTNQATSSLPALATLLNSGHIQTGDIVYLPVPHAESWTQTVRYVYTGQGELATAIRENIIYLGGRV</sequence>
<accession>A0A9W8N8G9</accession>
<name>A0A9W8N8G9_9PEZI</name>
<protein>
    <submittedName>
        <fullName evidence="2">Uncharacterized protein</fullName>
    </submittedName>
</protein>
<evidence type="ECO:0000313" key="2">
    <source>
        <dbReference type="EMBL" id="KAJ3562623.1"/>
    </source>
</evidence>
<reference evidence="2" key="1">
    <citation type="submission" date="2022-07" db="EMBL/GenBank/DDBJ databases">
        <title>Genome Sequence of Xylaria arbuscula.</title>
        <authorList>
            <person name="Buettner E."/>
        </authorList>
    </citation>
    <scope>NUCLEOTIDE SEQUENCE</scope>
    <source>
        <strain evidence="2">VT107</strain>
    </source>
</reference>
<proteinExistence type="predicted"/>
<dbReference type="VEuPathDB" id="FungiDB:F4678DRAFT_116775"/>
<feature type="region of interest" description="Disordered" evidence="1">
    <location>
        <begin position="200"/>
        <end position="229"/>
    </location>
</feature>
<evidence type="ECO:0000256" key="1">
    <source>
        <dbReference type="SAM" id="MobiDB-lite"/>
    </source>
</evidence>
<dbReference type="EMBL" id="JANPWZ010001875">
    <property type="protein sequence ID" value="KAJ3562623.1"/>
    <property type="molecule type" value="Genomic_DNA"/>
</dbReference>
<feature type="region of interest" description="Disordered" evidence="1">
    <location>
        <begin position="91"/>
        <end position="123"/>
    </location>
</feature>
<keyword evidence="3" id="KW-1185">Reference proteome</keyword>
<comment type="caution">
    <text evidence="2">The sequence shown here is derived from an EMBL/GenBank/DDBJ whole genome shotgun (WGS) entry which is preliminary data.</text>
</comment>
<feature type="compositionally biased region" description="Polar residues" evidence="1">
    <location>
        <begin position="91"/>
        <end position="111"/>
    </location>
</feature>
<dbReference type="AlphaFoldDB" id="A0A9W8N8G9"/>
<feature type="compositionally biased region" description="Basic and acidic residues" evidence="1">
    <location>
        <begin position="112"/>
        <end position="123"/>
    </location>
</feature>
<gene>
    <name evidence="2" type="ORF">NPX13_g8497</name>
</gene>
<feature type="region of interest" description="Disordered" evidence="1">
    <location>
        <begin position="1"/>
        <end position="28"/>
    </location>
</feature>
<dbReference type="Proteomes" id="UP001148614">
    <property type="component" value="Unassembled WGS sequence"/>
</dbReference>
<evidence type="ECO:0000313" key="3">
    <source>
        <dbReference type="Proteomes" id="UP001148614"/>
    </source>
</evidence>
<organism evidence="2 3">
    <name type="scientific">Xylaria arbuscula</name>
    <dbReference type="NCBI Taxonomy" id="114810"/>
    <lineage>
        <taxon>Eukaryota</taxon>
        <taxon>Fungi</taxon>
        <taxon>Dikarya</taxon>
        <taxon>Ascomycota</taxon>
        <taxon>Pezizomycotina</taxon>
        <taxon>Sordariomycetes</taxon>
        <taxon>Xylariomycetidae</taxon>
        <taxon>Xylariales</taxon>
        <taxon>Xylariaceae</taxon>
        <taxon>Xylaria</taxon>
    </lineage>
</organism>